<dbReference type="PROSITE" id="PS50930">
    <property type="entry name" value="HTH_LYTTR"/>
    <property type="match status" value="1"/>
</dbReference>
<name>A0ABW0J2V3_9BURK</name>
<dbReference type="PANTHER" id="PTHR37299:SF1">
    <property type="entry name" value="STAGE 0 SPORULATION PROTEIN A HOMOLOG"/>
    <property type="match status" value="1"/>
</dbReference>
<keyword evidence="4" id="KW-1185">Reference proteome</keyword>
<dbReference type="PANTHER" id="PTHR37299">
    <property type="entry name" value="TRANSCRIPTIONAL REGULATOR-RELATED"/>
    <property type="match status" value="1"/>
</dbReference>
<dbReference type="Pfam" id="PF04397">
    <property type="entry name" value="LytTR"/>
    <property type="match status" value="1"/>
</dbReference>
<evidence type="ECO:0000259" key="2">
    <source>
        <dbReference type="PROSITE" id="PS50930"/>
    </source>
</evidence>
<evidence type="ECO:0000313" key="4">
    <source>
        <dbReference type="Proteomes" id="UP001596103"/>
    </source>
</evidence>
<dbReference type="Proteomes" id="UP001596103">
    <property type="component" value="Unassembled WGS sequence"/>
</dbReference>
<dbReference type="RefSeq" id="WP_377708722.1">
    <property type="nucleotide sequence ID" value="NZ_JBHSMP010000003.1"/>
</dbReference>
<gene>
    <name evidence="3" type="ORF">ACFPTO_00775</name>
</gene>
<dbReference type="Gene3D" id="2.40.50.1020">
    <property type="entry name" value="LytTr DNA-binding domain"/>
    <property type="match status" value="1"/>
</dbReference>
<reference evidence="4" key="1">
    <citation type="journal article" date="2019" name="Int. J. Syst. Evol. Microbiol.">
        <title>The Global Catalogue of Microorganisms (GCM) 10K type strain sequencing project: providing services to taxonomists for standard genome sequencing and annotation.</title>
        <authorList>
            <consortium name="The Broad Institute Genomics Platform"/>
            <consortium name="The Broad Institute Genome Sequencing Center for Infectious Disease"/>
            <person name="Wu L."/>
            <person name="Ma J."/>
        </authorList>
    </citation>
    <scope>NUCLEOTIDE SEQUENCE [LARGE SCALE GENOMIC DNA]</scope>
    <source>
        <strain evidence="4">CCUG 56042</strain>
    </source>
</reference>
<comment type="caution">
    <text evidence="3">The sequence shown here is derived from an EMBL/GenBank/DDBJ whole genome shotgun (WGS) entry which is preliminary data.</text>
</comment>
<accession>A0ABW0J2V3</accession>
<feature type="domain" description="HTH LytTR-type" evidence="2">
    <location>
        <begin position="212"/>
        <end position="317"/>
    </location>
</feature>
<dbReference type="EMBL" id="JBHSMP010000003">
    <property type="protein sequence ID" value="MFC5427353.1"/>
    <property type="molecule type" value="Genomic_DNA"/>
</dbReference>
<evidence type="ECO:0000313" key="3">
    <source>
        <dbReference type="EMBL" id="MFC5427353.1"/>
    </source>
</evidence>
<organism evidence="3 4">
    <name type="scientific">Paraburkholderia denitrificans</name>
    <dbReference type="NCBI Taxonomy" id="694025"/>
    <lineage>
        <taxon>Bacteria</taxon>
        <taxon>Pseudomonadati</taxon>
        <taxon>Pseudomonadota</taxon>
        <taxon>Betaproteobacteria</taxon>
        <taxon>Burkholderiales</taxon>
        <taxon>Burkholderiaceae</taxon>
        <taxon>Paraburkholderia</taxon>
    </lineage>
</organism>
<dbReference type="InterPro" id="IPR035965">
    <property type="entry name" value="PAS-like_dom_sf"/>
</dbReference>
<keyword evidence="3" id="KW-0238">DNA-binding</keyword>
<sequence length="318" mass="35551">MQQFNVNSRAVAGLRQRPENLPEKRKRHKTEAPPPARMTPCTKQRAHQGESWMKPPPHTLSTPDTRDAVTFQHRLEQFSPGVVWLDAEGRVSAFNDVALRILGTVDEQSPGMDRDTLFGMDVVRLHPARSRAKLRDLLQSGDASGREADSPLPAVLIGVADHVLMIKASHMSGPHGSCGTCMFYYDLTDLATEPSPGVLTGMTTPPRRLFKIPVFRKNRVILIDLKNVVRFQGDGHYTTIVTRDDRYLSNLSLADLELRLDSSVYLRVHRSHIVSLPFAVELVKADENLNLVMDDVERSVVPVSRSRAVQLKELLGVI</sequence>
<dbReference type="InterPro" id="IPR046947">
    <property type="entry name" value="LytR-like"/>
</dbReference>
<dbReference type="Gene3D" id="3.30.450.20">
    <property type="entry name" value="PAS domain"/>
    <property type="match status" value="1"/>
</dbReference>
<proteinExistence type="predicted"/>
<feature type="region of interest" description="Disordered" evidence="1">
    <location>
        <begin position="1"/>
        <end position="41"/>
    </location>
</feature>
<protein>
    <submittedName>
        <fullName evidence="3">LytTR family transcriptional regulator DNA-binding domain-containing protein</fullName>
    </submittedName>
</protein>
<dbReference type="InterPro" id="IPR007492">
    <property type="entry name" value="LytTR_DNA-bd_dom"/>
</dbReference>
<dbReference type="SUPFAM" id="SSF55785">
    <property type="entry name" value="PYP-like sensor domain (PAS domain)"/>
    <property type="match status" value="1"/>
</dbReference>
<dbReference type="GO" id="GO:0003677">
    <property type="term" value="F:DNA binding"/>
    <property type="evidence" value="ECO:0007669"/>
    <property type="project" value="UniProtKB-KW"/>
</dbReference>
<evidence type="ECO:0000256" key="1">
    <source>
        <dbReference type="SAM" id="MobiDB-lite"/>
    </source>
</evidence>
<dbReference type="SMART" id="SM00850">
    <property type="entry name" value="LytTR"/>
    <property type="match status" value="1"/>
</dbReference>